<evidence type="ECO:0000259" key="4">
    <source>
        <dbReference type="PROSITE" id="PS51444"/>
    </source>
</evidence>
<dbReference type="SUPFAM" id="SSF101447">
    <property type="entry name" value="Formin homology 2 domain (FH2 domain)"/>
    <property type="match status" value="1"/>
</dbReference>
<keyword evidence="6" id="KW-1185">Reference proteome</keyword>
<organism evidence="5 6">
    <name type="scientific">Araneus ventricosus</name>
    <name type="common">Orbweaver spider</name>
    <name type="synonym">Epeira ventricosa</name>
    <dbReference type="NCBI Taxonomy" id="182803"/>
    <lineage>
        <taxon>Eukaryota</taxon>
        <taxon>Metazoa</taxon>
        <taxon>Ecdysozoa</taxon>
        <taxon>Arthropoda</taxon>
        <taxon>Chelicerata</taxon>
        <taxon>Arachnida</taxon>
        <taxon>Araneae</taxon>
        <taxon>Araneomorphae</taxon>
        <taxon>Entelegynae</taxon>
        <taxon>Araneoidea</taxon>
        <taxon>Araneidae</taxon>
        <taxon>Araneus</taxon>
    </lineage>
</organism>
<dbReference type="EMBL" id="BGPR01046645">
    <property type="protein sequence ID" value="GBO23581.1"/>
    <property type="molecule type" value="Genomic_DNA"/>
</dbReference>
<dbReference type="GO" id="GO:0005829">
    <property type="term" value="C:cytosol"/>
    <property type="evidence" value="ECO:0007669"/>
    <property type="project" value="TreeGrafter"/>
</dbReference>
<evidence type="ECO:0000256" key="1">
    <source>
        <dbReference type="ARBA" id="ARBA00023449"/>
    </source>
</evidence>
<evidence type="ECO:0000313" key="5">
    <source>
        <dbReference type="EMBL" id="GBO23581.1"/>
    </source>
</evidence>
<sequence length="145" mass="16842">DAYSDCVEYFGDSTRSIAANTFFSLFVRFTKAYKQAELDNEARRRQQEAAARESEKNAAESVSKKNSLNSRKNNQEAVINELKSKTKQVKETRLLKQDEVYNGALEDILLGLKSEPYRRADAVRRSQRRRQENIRLSHTMDELDF</sequence>
<dbReference type="PROSITE" id="PS51231">
    <property type="entry name" value="DAD"/>
    <property type="match status" value="1"/>
</dbReference>
<evidence type="ECO:0000259" key="3">
    <source>
        <dbReference type="PROSITE" id="PS51231"/>
    </source>
</evidence>
<dbReference type="PANTHER" id="PTHR45857">
    <property type="entry name" value="FORMIN-LIKE PROTEIN"/>
    <property type="match status" value="1"/>
</dbReference>
<reference evidence="5 6" key="1">
    <citation type="journal article" date="2019" name="Sci. Rep.">
        <title>Orb-weaving spider Araneus ventricosus genome elucidates the spidroin gene catalogue.</title>
        <authorList>
            <person name="Kono N."/>
            <person name="Nakamura H."/>
            <person name="Ohtoshi R."/>
            <person name="Moran D.A.P."/>
            <person name="Shinohara A."/>
            <person name="Yoshida Y."/>
            <person name="Fujiwara M."/>
            <person name="Mori M."/>
            <person name="Tomita M."/>
            <person name="Arakawa K."/>
        </authorList>
    </citation>
    <scope>NUCLEOTIDE SEQUENCE [LARGE SCALE GENOMIC DNA]</scope>
</reference>
<comment type="caution">
    <text evidence="5">The sequence shown here is derived from an EMBL/GenBank/DDBJ whole genome shotgun (WGS) entry which is preliminary data.</text>
</comment>
<dbReference type="GO" id="GO:0016477">
    <property type="term" value="P:cell migration"/>
    <property type="evidence" value="ECO:0007669"/>
    <property type="project" value="TreeGrafter"/>
</dbReference>
<dbReference type="PROSITE" id="PS51444">
    <property type="entry name" value="FH2"/>
    <property type="match status" value="1"/>
</dbReference>
<dbReference type="OrthoDB" id="1668162at2759"/>
<protein>
    <submittedName>
        <fullName evidence="5">Formin-like protein CG32138</fullName>
    </submittedName>
</protein>
<dbReference type="Proteomes" id="UP000499080">
    <property type="component" value="Unassembled WGS sequence"/>
</dbReference>
<feature type="non-terminal residue" evidence="5">
    <location>
        <position position="1"/>
    </location>
</feature>
<dbReference type="Gene3D" id="1.20.58.2220">
    <property type="entry name" value="Formin, FH2 domain"/>
    <property type="match status" value="1"/>
</dbReference>
<dbReference type="AlphaFoldDB" id="A0A4Y2VG53"/>
<comment type="similarity">
    <text evidence="1">Belongs to the formin homology family.</text>
</comment>
<feature type="domain" description="DAD" evidence="3">
    <location>
        <begin position="98"/>
        <end position="131"/>
    </location>
</feature>
<evidence type="ECO:0000313" key="6">
    <source>
        <dbReference type="Proteomes" id="UP000499080"/>
    </source>
</evidence>
<dbReference type="InterPro" id="IPR015425">
    <property type="entry name" value="FH2_Formin"/>
</dbReference>
<feature type="region of interest" description="Disordered" evidence="2">
    <location>
        <begin position="39"/>
        <end position="76"/>
    </location>
</feature>
<accession>A0A4Y2VG53</accession>
<feature type="domain" description="FH2" evidence="4">
    <location>
        <begin position="1"/>
        <end position="59"/>
    </location>
</feature>
<dbReference type="InterPro" id="IPR042201">
    <property type="entry name" value="FH2_Formin_sf"/>
</dbReference>
<dbReference type="GO" id="GO:0030866">
    <property type="term" value="P:cortical actin cytoskeleton organization"/>
    <property type="evidence" value="ECO:0007669"/>
    <property type="project" value="TreeGrafter"/>
</dbReference>
<dbReference type="InterPro" id="IPR043592">
    <property type="entry name" value="FMNL_animal"/>
</dbReference>
<evidence type="ECO:0000256" key="2">
    <source>
        <dbReference type="SAM" id="MobiDB-lite"/>
    </source>
</evidence>
<proteinExistence type="inferred from homology"/>
<dbReference type="InterPro" id="IPR014767">
    <property type="entry name" value="DAD_dom"/>
</dbReference>
<name>A0A4Y2VG53_ARAVE</name>
<feature type="compositionally biased region" description="Basic and acidic residues" evidence="2">
    <location>
        <begin position="39"/>
        <end position="58"/>
    </location>
</feature>
<dbReference type="GO" id="GO:0008360">
    <property type="term" value="P:regulation of cell shape"/>
    <property type="evidence" value="ECO:0007669"/>
    <property type="project" value="TreeGrafter"/>
</dbReference>
<dbReference type="GO" id="GO:0051015">
    <property type="term" value="F:actin filament binding"/>
    <property type="evidence" value="ECO:0007669"/>
    <property type="project" value="TreeGrafter"/>
</dbReference>
<dbReference type="PANTHER" id="PTHR45857:SF4">
    <property type="entry name" value="FORMIN-LIKE PROTEIN"/>
    <property type="match status" value="1"/>
</dbReference>
<gene>
    <name evidence="5" type="primary">CG32138_0</name>
    <name evidence="5" type="ORF">AVEN_258878_1</name>
</gene>